<dbReference type="Gene3D" id="3.40.140.10">
    <property type="entry name" value="Cytidine Deaminase, domain 2"/>
    <property type="match status" value="1"/>
</dbReference>
<reference evidence="9" key="1">
    <citation type="submission" date="2017-08" db="EMBL/GenBank/DDBJ databases">
        <authorList>
            <person name="Varghese N."/>
            <person name="Submissions S."/>
        </authorList>
    </citation>
    <scope>NUCLEOTIDE SEQUENCE [LARGE SCALE GENOMIC DNA]</scope>
    <source>
        <strain evidence="9">AP-Melu-1000-B4</strain>
    </source>
</reference>
<keyword evidence="2" id="KW-0479">Metal-binding</keyword>
<evidence type="ECO:0000256" key="4">
    <source>
        <dbReference type="ARBA" id="ARBA00022833"/>
    </source>
</evidence>
<dbReference type="PROSITE" id="PS01302">
    <property type="entry name" value="UPF0758"/>
    <property type="match status" value="1"/>
</dbReference>
<keyword evidence="5" id="KW-0482">Metalloprotease</keyword>
<protein>
    <submittedName>
        <fullName evidence="8">DNA replication and repair protein RadC</fullName>
    </submittedName>
</protein>
<keyword evidence="4" id="KW-0862">Zinc</keyword>
<evidence type="ECO:0000259" key="7">
    <source>
        <dbReference type="PROSITE" id="PS50249"/>
    </source>
</evidence>
<proteinExistence type="inferred from homology"/>
<keyword evidence="9" id="KW-1185">Reference proteome</keyword>
<sequence>MEQPREKLRALGAQALTDAELLAIFLRVGIKGKTAVALAKDLIHQFGSLPRLMSCTPEEFVSIQGMGLSKWAQIQAAYELVKRSLEEGLAQDSIFSSPAKVKEYLQAKIGRLPHEVFLCLYLDSRFRLIECQELFRGSITQTAVYPREILKEALSRNASALIVAHNHPSGSPLPSRADQELTKTLSSALQLVDIPLLDHCIVSGSGFFSFLEAGLMNDSYTDE</sequence>
<dbReference type="GO" id="GO:0008237">
    <property type="term" value="F:metallopeptidase activity"/>
    <property type="evidence" value="ECO:0007669"/>
    <property type="project" value="UniProtKB-KW"/>
</dbReference>
<evidence type="ECO:0000256" key="6">
    <source>
        <dbReference type="RuleBase" id="RU003797"/>
    </source>
</evidence>
<evidence type="ECO:0000256" key="3">
    <source>
        <dbReference type="ARBA" id="ARBA00022801"/>
    </source>
</evidence>
<dbReference type="PANTHER" id="PTHR30471:SF3">
    <property type="entry name" value="UPF0758 PROTEIN YEES-RELATED"/>
    <property type="match status" value="1"/>
</dbReference>
<evidence type="ECO:0000256" key="2">
    <source>
        <dbReference type="ARBA" id="ARBA00022723"/>
    </source>
</evidence>
<dbReference type="GO" id="GO:0046872">
    <property type="term" value="F:metal ion binding"/>
    <property type="evidence" value="ECO:0007669"/>
    <property type="project" value="UniProtKB-KW"/>
</dbReference>
<dbReference type="OrthoDB" id="9804482at2"/>
<comment type="similarity">
    <text evidence="6">Belongs to the UPF0758 family.</text>
</comment>
<dbReference type="GO" id="GO:0006508">
    <property type="term" value="P:proteolysis"/>
    <property type="evidence" value="ECO:0007669"/>
    <property type="project" value="UniProtKB-KW"/>
</dbReference>
<dbReference type="InterPro" id="IPR046778">
    <property type="entry name" value="UPF0758_N"/>
</dbReference>
<dbReference type="InterPro" id="IPR020891">
    <property type="entry name" value="UPF0758_CS"/>
</dbReference>
<evidence type="ECO:0000256" key="5">
    <source>
        <dbReference type="ARBA" id="ARBA00023049"/>
    </source>
</evidence>
<evidence type="ECO:0000256" key="1">
    <source>
        <dbReference type="ARBA" id="ARBA00022670"/>
    </source>
</evidence>
<dbReference type="Pfam" id="PF20582">
    <property type="entry name" value="UPF0758_N"/>
    <property type="match status" value="1"/>
</dbReference>
<dbReference type="InterPro" id="IPR037518">
    <property type="entry name" value="MPN"/>
</dbReference>
<dbReference type="PROSITE" id="PS50249">
    <property type="entry name" value="MPN"/>
    <property type="match status" value="1"/>
</dbReference>
<feature type="domain" description="MPN" evidence="7">
    <location>
        <begin position="94"/>
        <end position="216"/>
    </location>
</feature>
<dbReference type="InterPro" id="IPR001405">
    <property type="entry name" value="UPF0758"/>
</dbReference>
<dbReference type="InterPro" id="IPR010994">
    <property type="entry name" value="RuvA_2-like"/>
</dbReference>
<keyword evidence="1" id="KW-0645">Protease</keyword>
<dbReference type="NCBIfam" id="NF000642">
    <property type="entry name" value="PRK00024.1"/>
    <property type="match status" value="1"/>
</dbReference>
<dbReference type="AlphaFoldDB" id="A0A240DZ96"/>
<dbReference type="Pfam" id="PF04002">
    <property type="entry name" value="RadC"/>
    <property type="match status" value="1"/>
</dbReference>
<evidence type="ECO:0000313" key="9">
    <source>
        <dbReference type="Proteomes" id="UP000218069"/>
    </source>
</evidence>
<dbReference type="NCBIfam" id="TIGR00608">
    <property type="entry name" value="radc"/>
    <property type="match status" value="1"/>
</dbReference>
<gene>
    <name evidence="8" type="ORF">SAMN06295945_0323</name>
</gene>
<dbReference type="InterPro" id="IPR025657">
    <property type="entry name" value="RadC_JAB"/>
</dbReference>
<name>A0A240DZ96_9BURK</name>
<dbReference type="SUPFAM" id="SSF47781">
    <property type="entry name" value="RuvA domain 2-like"/>
    <property type="match status" value="1"/>
</dbReference>
<dbReference type="CDD" id="cd08071">
    <property type="entry name" value="MPN_DUF2466"/>
    <property type="match status" value="1"/>
</dbReference>
<dbReference type="PANTHER" id="PTHR30471">
    <property type="entry name" value="DNA REPAIR PROTEIN RADC"/>
    <property type="match status" value="1"/>
</dbReference>
<keyword evidence="3" id="KW-0378">Hydrolase</keyword>
<dbReference type="SUPFAM" id="SSF102712">
    <property type="entry name" value="JAB1/MPN domain"/>
    <property type="match status" value="1"/>
</dbReference>
<dbReference type="Proteomes" id="UP000218069">
    <property type="component" value="Unassembled WGS sequence"/>
</dbReference>
<dbReference type="EMBL" id="OANS01000001">
    <property type="protein sequence ID" value="SNX28004.1"/>
    <property type="molecule type" value="Genomic_DNA"/>
</dbReference>
<organism evidence="8 9">
    <name type="scientific">Polynucleobacter meluiroseus</name>
    <dbReference type="NCBI Taxonomy" id="1938814"/>
    <lineage>
        <taxon>Bacteria</taxon>
        <taxon>Pseudomonadati</taxon>
        <taxon>Pseudomonadota</taxon>
        <taxon>Betaproteobacteria</taxon>
        <taxon>Burkholderiales</taxon>
        <taxon>Burkholderiaceae</taxon>
        <taxon>Polynucleobacter</taxon>
    </lineage>
</organism>
<accession>A0A240DZ96</accession>
<evidence type="ECO:0000313" key="8">
    <source>
        <dbReference type="EMBL" id="SNX28004.1"/>
    </source>
</evidence>